<dbReference type="InterPro" id="IPR007803">
    <property type="entry name" value="Asp/Arg/Pro-Hydrxlase"/>
</dbReference>
<keyword evidence="7" id="KW-1185">Reference proteome</keyword>
<gene>
    <name evidence="6" type="ORF">PTSG_10257</name>
</gene>
<name>F2UQS1_SALR5</name>
<evidence type="ECO:0000256" key="3">
    <source>
        <dbReference type="ARBA" id="ARBA00023002"/>
    </source>
</evidence>
<dbReference type="OrthoDB" id="438431at2759"/>
<feature type="domain" description="Aspartyl/asparaginy/proline hydroxylase" evidence="5">
    <location>
        <begin position="63"/>
        <end position="216"/>
    </location>
</feature>
<dbReference type="GeneID" id="16069132"/>
<evidence type="ECO:0000313" key="7">
    <source>
        <dbReference type="Proteomes" id="UP000007799"/>
    </source>
</evidence>
<dbReference type="AlphaFoldDB" id="F2UQS1"/>
<comment type="similarity">
    <text evidence="1">Belongs to the aspartyl/asparaginyl beta-hydroxylase family.</text>
</comment>
<evidence type="ECO:0000259" key="5">
    <source>
        <dbReference type="Pfam" id="PF05118"/>
    </source>
</evidence>
<accession>F2UQS1</accession>
<dbReference type="PANTHER" id="PTHR46332:SF5">
    <property type="entry name" value="ASPARTATE BETA-HYDROXYLASE DOMAIN CONTAINING 2"/>
    <property type="match status" value="1"/>
</dbReference>
<evidence type="ECO:0000313" key="6">
    <source>
        <dbReference type="EMBL" id="EGD79976.1"/>
    </source>
</evidence>
<evidence type="ECO:0000256" key="1">
    <source>
        <dbReference type="ARBA" id="ARBA00007730"/>
    </source>
</evidence>
<organism evidence="7">
    <name type="scientific">Salpingoeca rosetta (strain ATCC 50818 / BSB-021)</name>
    <dbReference type="NCBI Taxonomy" id="946362"/>
    <lineage>
        <taxon>Eukaryota</taxon>
        <taxon>Choanoflagellata</taxon>
        <taxon>Craspedida</taxon>
        <taxon>Salpingoecidae</taxon>
        <taxon>Salpingoeca</taxon>
    </lineage>
</organism>
<keyword evidence="4" id="KW-0812">Transmembrane</keyword>
<keyword evidence="2" id="KW-0223">Dioxygenase</keyword>
<keyword evidence="3" id="KW-0560">Oxidoreductase</keyword>
<dbReference type="InterPro" id="IPR051821">
    <property type="entry name" value="Asp/Asn_beta-hydroxylase"/>
</dbReference>
<dbReference type="PANTHER" id="PTHR46332">
    <property type="entry name" value="ASPARTATE BETA-HYDROXYLASE DOMAIN-CONTAINING PROTEIN 2"/>
    <property type="match status" value="1"/>
</dbReference>
<dbReference type="EMBL" id="GL832989">
    <property type="protein sequence ID" value="EGD79976.1"/>
    <property type="molecule type" value="Genomic_DNA"/>
</dbReference>
<protein>
    <recommendedName>
        <fullName evidence="5">Aspartyl/asparaginy/proline hydroxylase domain-containing protein</fullName>
    </recommendedName>
</protein>
<dbReference type="KEGG" id="sre:PTSG_10257"/>
<keyword evidence="4" id="KW-0472">Membrane</keyword>
<dbReference type="Pfam" id="PF05118">
    <property type="entry name" value="Asp_Arg_Hydrox"/>
    <property type="match status" value="1"/>
</dbReference>
<proteinExistence type="inferred from homology"/>
<dbReference type="STRING" id="946362.F2UQS1"/>
<sequence length="281" mass="32178">MAGVVALSTALAEALNVVVSIFSPPHPRPWYAFGRYMGDFHCNPEIDPYFFKPEQFDWVKILEDNWTIVRDELYEYLERHNHTLQPYFNPDLVSAPACWRVIGLKFWGVDNHKNQAEFPKTMALFKNVPGLISVSFSQLQAKSVINPHNGDTNAHMRCHLGIKIPAQLPTAGFTVGGESRSWHEGKILMFCDAQRHSAFNQSDESRFICLFDVIRPEYQLQTTLVSSTVLAALLMQKVMQLIPFIRYRHWIRKPIYHCMTAVAYIPIATGLGSSLVYWFLA</sequence>
<dbReference type="FunCoup" id="F2UQS1">
    <property type="interactions" value="275"/>
</dbReference>
<dbReference type="InParanoid" id="F2UQS1"/>
<evidence type="ECO:0000256" key="4">
    <source>
        <dbReference type="SAM" id="Phobius"/>
    </source>
</evidence>
<dbReference type="Proteomes" id="UP000007799">
    <property type="component" value="Unassembled WGS sequence"/>
</dbReference>
<dbReference type="GO" id="GO:0051213">
    <property type="term" value="F:dioxygenase activity"/>
    <property type="evidence" value="ECO:0007669"/>
    <property type="project" value="UniProtKB-KW"/>
</dbReference>
<reference evidence="6" key="1">
    <citation type="submission" date="2009-08" db="EMBL/GenBank/DDBJ databases">
        <title>Annotation of Salpingoeca rosetta.</title>
        <authorList>
            <consortium name="The Broad Institute Genome Sequencing Platform"/>
            <person name="Russ C."/>
            <person name="Cuomo C."/>
            <person name="Burger G."/>
            <person name="Gray M.W."/>
            <person name="Holland P.W.H."/>
            <person name="King N."/>
            <person name="Lang F.B.F."/>
            <person name="Roger A.J."/>
            <person name="Ruiz-Trillo I."/>
            <person name="Young S.K."/>
            <person name="Zeng Q."/>
            <person name="Gargeya S."/>
            <person name="Alvarado L."/>
            <person name="Berlin A."/>
            <person name="Chapman S.B."/>
            <person name="Chen Z."/>
            <person name="Freedman E."/>
            <person name="Gellesch M."/>
            <person name="Goldberg J."/>
            <person name="Griggs A."/>
            <person name="Gujja S."/>
            <person name="Heilman E."/>
            <person name="Heiman D."/>
            <person name="Howarth C."/>
            <person name="Mehta T."/>
            <person name="Neiman D."/>
            <person name="Pearson M."/>
            <person name="Roberts A."/>
            <person name="Saif S."/>
            <person name="Shea T."/>
            <person name="Shenoy N."/>
            <person name="Sisk P."/>
            <person name="Stolte C."/>
            <person name="Sykes S."/>
            <person name="White J."/>
            <person name="Yandava C."/>
            <person name="Haas B."/>
            <person name="Nusbaum C."/>
            <person name="Birren B."/>
        </authorList>
    </citation>
    <scope>NUCLEOTIDE SEQUENCE [LARGE SCALE GENOMIC DNA]</scope>
    <source>
        <strain evidence="6">ATCC 50818</strain>
    </source>
</reference>
<keyword evidence="4" id="KW-1133">Transmembrane helix</keyword>
<dbReference type="Gene3D" id="2.60.120.330">
    <property type="entry name" value="B-lactam Antibiotic, Isopenicillin N Synthase, Chain"/>
    <property type="match status" value="1"/>
</dbReference>
<feature type="transmembrane region" description="Helical" evidence="4">
    <location>
        <begin position="218"/>
        <end position="235"/>
    </location>
</feature>
<dbReference type="eggNOG" id="KOG3696">
    <property type="taxonomic scope" value="Eukaryota"/>
</dbReference>
<dbReference type="SUPFAM" id="SSF51197">
    <property type="entry name" value="Clavaminate synthase-like"/>
    <property type="match status" value="1"/>
</dbReference>
<evidence type="ECO:0000256" key="2">
    <source>
        <dbReference type="ARBA" id="ARBA00022964"/>
    </source>
</evidence>
<dbReference type="InterPro" id="IPR027443">
    <property type="entry name" value="IPNS-like_sf"/>
</dbReference>
<dbReference type="RefSeq" id="XP_004988597.1">
    <property type="nucleotide sequence ID" value="XM_004988540.1"/>
</dbReference>
<feature type="transmembrane region" description="Helical" evidence="4">
    <location>
        <begin position="255"/>
        <end position="280"/>
    </location>
</feature>